<dbReference type="InterPro" id="IPR054708">
    <property type="entry name" value="MTPAP-like_central"/>
</dbReference>
<evidence type="ECO:0000256" key="3">
    <source>
        <dbReference type="ARBA" id="ARBA00022679"/>
    </source>
</evidence>
<evidence type="ECO:0000259" key="6">
    <source>
        <dbReference type="Pfam" id="PF03828"/>
    </source>
</evidence>
<keyword evidence="4" id="KW-0479">Metal-binding</keyword>
<dbReference type="InterPro" id="IPR043519">
    <property type="entry name" value="NT_sf"/>
</dbReference>
<dbReference type="GO" id="GO:0031123">
    <property type="term" value="P:RNA 3'-end processing"/>
    <property type="evidence" value="ECO:0007669"/>
    <property type="project" value="TreeGrafter"/>
</dbReference>
<dbReference type="PANTHER" id="PTHR12271:SF133">
    <property type="entry name" value="POLY(A) RNA POLYMERASE, MITOCHONDRIAL"/>
    <property type="match status" value="1"/>
</dbReference>
<comment type="cofactor">
    <cofactor evidence="2">
        <name>Mg(2+)</name>
        <dbReference type="ChEBI" id="CHEBI:18420"/>
    </cofactor>
</comment>
<keyword evidence="5" id="KW-0460">Magnesium</keyword>
<dbReference type="AlphaFoldDB" id="A0A310SIR7"/>
<keyword evidence="3" id="KW-0808">Transferase</keyword>
<sequence length="399" mass="45974">MLLTGYGTAKLILTQTTSDQQRNGTDELSMDPTRDLDIRLRFFIAHQTAVYLKKLFTNICIMPFGSSVNGFGQIGCDLDLLCTTQENYITPSQNKFHFMAVSVNTKNLIRQKQFLETVGTVMNMCIPEIGNVRKILRARVPIIKFSYLATDTECDLCNSNTSALEMSKALYTYGLMDWRIKPLVCTIRTWARKMLITKEIPGSWITNYSLTMLVLFYLQVEKILPSLNIIEFNTENITPKFQLQCTHNQLSVNKTMHNNEESLYKLLHGFFQYYNSFNFDKHAICIREAKIKTKSNVSPMYIYNPYNYDLNISQNINESELKYMKDHIQKALKLLNTEDCTILNLLGLSKTKTTSTCTLIPHNHNVKSDKNYSNNEKQSNNKSIANEIDIVTVRTKEKM</sequence>
<dbReference type="SUPFAM" id="SSF81631">
    <property type="entry name" value="PAP/OAS1 substrate-binding domain"/>
    <property type="match status" value="1"/>
</dbReference>
<dbReference type="Proteomes" id="UP000250275">
    <property type="component" value="Unassembled WGS sequence"/>
</dbReference>
<reference evidence="8 9" key="1">
    <citation type="submission" date="2015-07" db="EMBL/GenBank/DDBJ databases">
        <title>The genome of Eufriesea mexicana.</title>
        <authorList>
            <person name="Pan H."/>
            <person name="Kapheim K."/>
        </authorList>
    </citation>
    <scope>NUCLEOTIDE SEQUENCE [LARGE SCALE GENOMIC DNA]</scope>
    <source>
        <strain evidence="8">0111107269</strain>
        <tissue evidence="8">Whole body</tissue>
    </source>
</reference>
<comment type="cofactor">
    <cofactor evidence="1">
        <name>Mn(2+)</name>
        <dbReference type="ChEBI" id="CHEBI:29035"/>
    </cofactor>
</comment>
<feature type="domain" description="Poly(A) RNA polymerase mitochondrial-like central palm" evidence="7">
    <location>
        <begin position="37"/>
        <end position="174"/>
    </location>
</feature>
<evidence type="ECO:0000256" key="5">
    <source>
        <dbReference type="ARBA" id="ARBA00022842"/>
    </source>
</evidence>
<dbReference type="Gene3D" id="1.10.1410.10">
    <property type="match status" value="1"/>
</dbReference>
<dbReference type="CDD" id="cd05402">
    <property type="entry name" value="NT_PAP_TUTase"/>
    <property type="match status" value="1"/>
</dbReference>
<dbReference type="PANTHER" id="PTHR12271">
    <property type="entry name" value="POLY A POLYMERASE CID PAP -RELATED"/>
    <property type="match status" value="1"/>
</dbReference>
<organism evidence="8 9">
    <name type="scientific">Eufriesea mexicana</name>
    <dbReference type="NCBI Taxonomy" id="516756"/>
    <lineage>
        <taxon>Eukaryota</taxon>
        <taxon>Metazoa</taxon>
        <taxon>Ecdysozoa</taxon>
        <taxon>Arthropoda</taxon>
        <taxon>Hexapoda</taxon>
        <taxon>Insecta</taxon>
        <taxon>Pterygota</taxon>
        <taxon>Neoptera</taxon>
        <taxon>Endopterygota</taxon>
        <taxon>Hymenoptera</taxon>
        <taxon>Apocrita</taxon>
        <taxon>Aculeata</taxon>
        <taxon>Apoidea</taxon>
        <taxon>Anthophila</taxon>
        <taxon>Apidae</taxon>
        <taxon>Eufriesea</taxon>
    </lineage>
</organism>
<dbReference type="GO" id="GO:0046872">
    <property type="term" value="F:metal ion binding"/>
    <property type="evidence" value="ECO:0007669"/>
    <property type="project" value="UniProtKB-KW"/>
</dbReference>
<dbReference type="Pfam" id="PF22600">
    <property type="entry name" value="MTPAP-like_central"/>
    <property type="match status" value="1"/>
</dbReference>
<proteinExistence type="predicted"/>
<dbReference type="InterPro" id="IPR002058">
    <property type="entry name" value="PAP_assoc"/>
</dbReference>
<dbReference type="EMBL" id="KQ764883">
    <property type="protein sequence ID" value="OAD54312.1"/>
    <property type="molecule type" value="Genomic_DNA"/>
</dbReference>
<evidence type="ECO:0000256" key="1">
    <source>
        <dbReference type="ARBA" id="ARBA00001936"/>
    </source>
</evidence>
<dbReference type="SUPFAM" id="SSF81301">
    <property type="entry name" value="Nucleotidyltransferase"/>
    <property type="match status" value="1"/>
</dbReference>
<dbReference type="GO" id="GO:1990817">
    <property type="term" value="F:poly(A) RNA polymerase activity"/>
    <property type="evidence" value="ECO:0007669"/>
    <property type="project" value="TreeGrafter"/>
</dbReference>
<evidence type="ECO:0000256" key="2">
    <source>
        <dbReference type="ARBA" id="ARBA00001946"/>
    </source>
</evidence>
<evidence type="ECO:0000256" key="4">
    <source>
        <dbReference type="ARBA" id="ARBA00022723"/>
    </source>
</evidence>
<accession>A0A310SIR7</accession>
<protein>
    <submittedName>
        <fullName evidence="8">Poly(A) RNA polymerase, mitochondrial</fullName>
    </submittedName>
</protein>
<name>A0A310SIR7_9HYME</name>
<dbReference type="OrthoDB" id="434989at2759"/>
<evidence type="ECO:0000259" key="7">
    <source>
        <dbReference type="Pfam" id="PF22600"/>
    </source>
</evidence>
<feature type="domain" description="PAP-associated" evidence="6">
    <location>
        <begin position="263"/>
        <end position="298"/>
    </location>
</feature>
<keyword evidence="9" id="KW-1185">Reference proteome</keyword>
<evidence type="ECO:0000313" key="8">
    <source>
        <dbReference type="EMBL" id="OAD54312.1"/>
    </source>
</evidence>
<gene>
    <name evidence="8" type="ORF">WN48_08146</name>
</gene>
<dbReference type="Pfam" id="PF03828">
    <property type="entry name" value="PAP_assoc"/>
    <property type="match status" value="1"/>
</dbReference>
<dbReference type="Gene3D" id="3.30.460.10">
    <property type="entry name" value="Beta Polymerase, domain 2"/>
    <property type="match status" value="1"/>
</dbReference>
<evidence type="ECO:0000313" key="9">
    <source>
        <dbReference type="Proteomes" id="UP000250275"/>
    </source>
</evidence>